<dbReference type="RefSeq" id="WP_320507977.1">
    <property type="nucleotide sequence ID" value="NZ_JAXCLW010000002.1"/>
</dbReference>
<dbReference type="Gene3D" id="3.30.2270.10">
    <property type="entry name" value="Folate-binding superfamily"/>
    <property type="match status" value="1"/>
</dbReference>
<proteinExistence type="predicted"/>
<evidence type="ECO:0000313" key="1">
    <source>
        <dbReference type="EMBL" id="MDY0882919.1"/>
    </source>
</evidence>
<sequence length="98" mass="11584">MFLITCPYCGARDEHEFGYGHEAHIARPTPAEYEQMSDAEWAQYLFMRKNTKGVHFERWVHTKGCRRWFNVARHTVTHEILAVYEMGKPAPQIDTEKK</sequence>
<keyword evidence="2" id="KW-1185">Reference proteome</keyword>
<dbReference type="Proteomes" id="UP001279642">
    <property type="component" value="Unassembled WGS sequence"/>
</dbReference>
<dbReference type="Pfam" id="PF04267">
    <property type="entry name" value="SoxD"/>
    <property type="match status" value="1"/>
</dbReference>
<reference evidence="1 2" key="1">
    <citation type="journal article" date="2016" name="Antonie Van Leeuwenhoek">
        <title>Dongia soli sp. nov., isolated from soil from Dokdo, Korea.</title>
        <authorList>
            <person name="Kim D.U."/>
            <person name="Lee H."/>
            <person name="Kim H."/>
            <person name="Kim S.G."/>
            <person name="Ka J.O."/>
        </authorList>
    </citation>
    <scope>NUCLEOTIDE SEQUENCE [LARGE SCALE GENOMIC DNA]</scope>
    <source>
        <strain evidence="1 2">D78</strain>
    </source>
</reference>
<comment type="caution">
    <text evidence="1">The sequence shown here is derived from an EMBL/GenBank/DDBJ whole genome shotgun (WGS) entry which is preliminary data.</text>
</comment>
<gene>
    <name evidence="1" type="ORF">SMD27_08690</name>
</gene>
<dbReference type="InterPro" id="IPR006279">
    <property type="entry name" value="SoxD"/>
</dbReference>
<dbReference type="InterPro" id="IPR038561">
    <property type="entry name" value="SoxD_sf"/>
</dbReference>
<accession>A0ABU5EA38</accession>
<evidence type="ECO:0000313" key="2">
    <source>
        <dbReference type="Proteomes" id="UP001279642"/>
    </source>
</evidence>
<dbReference type="NCBIfam" id="TIGR01374">
    <property type="entry name" value="soxD"/>
    <property type="match status" value="1"/>
</dbReference>
<name>A0ABU5EA38_9PROT</name>
<dbReference type="EMBL" id="JAXCLW010000002">
    <property type="protein sequence ID" value="MDY0882919.1"/>
    <property type="molecule type" value="Genomic_DNA"/>
</dbReference>
<organism evidence="1 2">
    <name type="scientific">Dongia soli</name>
    <dbReference type="NCBI Taxonomy" id="600628"/>
    <lineage>
        <taxon>Bacteria</taxon>
        <taxon>Pseudomonadati</taxon>
        <taxon>Pseudomonadota</taxon>
        <taxon>Alphaproteobacteria</taxon>
        <taxon>Rhodospirillales</taxon>
        <taxon>Dongiaceae</taxon>
        <taxon>Dongia</taxon>
    </lineage>
</organism>
<protein>
    <submittedName>
        <fullName evidence="1">Sarcosine oxidase subunit delta</fullName>
    </submittedName>
</protein>